<reference evidence="5 8" key="2">
    <citation type="submission" date="2020-08" db="EMBL/GenBank/DDBJ databases">
        <title>Genomic Encyclopedia of Type Strains, Phase IV (KMG-V): Genome sequencing to study the core and pangenomes of soil and plant-associated prokaryotes.</title>
        <authorList>
            <person name="Whitman W."/>
        </authorList>
    </citation>
    <scope>NUCLEOTIDE SEQUENCE [LARGE SCALE GENOMIC DNA]</scope>
    <source>
        <strain evidence="5 8">34/80</strain>
    </source>
</reference>
<dbReference type="GO" id="GO:0009408">
    <property type="term" value="P:response to heat"/>
    <property type="evidence" value="ECO:0007669"/>
    <property type="project" value="InterPro"/>
</dbReference>
<evidence type="ECO:0000313" key="6">
    <source>
        <dbReference type="EMBL" id="RUR65510.1"/>
    </source>
</evidence>
<evidence type="ECO:0000313" key="7">
    <source>
        <dbReference type="Proteomes" id="UP000281118"/>
    </source>
</evidence>
<dbReference type="SUPFAM" id="SSF49764">
    <property type="entry name" value="HSP20-like chaperones"/>
    <property type="match status" value="1"/>
</dbReference>
<organism evidence="6 7">
    <name type="scientific">Variovorax guangxiensis</name>
    <dbReference type="NCBI Taxonomy" id="1775474"/>
    <lineage>
        <taxon>Bacteria</taxon>
        <taxon>Pseudomonadati</taxon>
        <taxon>Pseudomonadota</taxon>
        <taxon>Betaproteobacteria</taxon>
        <taxon>Burkholderiales</taxon>
        <taxon>Comamonadaceae</taxon>
        <taxon>Variovorax</taxon>
    </lineage>
</organism>
<keyword evidence="1" id="KW-0346">Stress response</keyword>
<reference evidence="6 7" key="1">
    <citation type="submission" date="2018-12" db="EMBL/GenBank/DDBJ databases">
        <title>The genome sequences of Variovorax guangxiensis DSM 27352.</title>
        <authorList>
            <person name="Gao J."/>
            <person name="Sun J."/>
        </authorList>
    </citation>
    <scope>NUCLEOTIDE SEQUENCE [LARGE SCALE GENOMIC DNA]</scope>
    <source>
        <strain evidence="6 7">DSM 27352</strain>
    </source>
</reference>
<evidence type="ECO:0000256" key="3">
    <source>
        <dbReference type="RuleBase" id="RU003616"/>
    </source>
</evidence>
<gene>
    <name evidence="6" type="ORF">EJP67_00385</name>
    <name evidence="5" type="ORF">GGD71_001552</name>
</gene>
<evidence type="ECO:0000313" key="8">
    <source>
        <dbReference type="Proteomes" id="UP000524450"/>
    </source>
</evidence>
<comment type="similarity">
    <text evidence="2 3">Belongs to the small heat shock protein (HSP20) family.</text>
</comment>
<dbReference type="PANTHER" id="PTHR46733">
    <property type="entry name" value="26.5 KDA HEAT SHOCK PROTEIN, MITOCHONDRIAL"/>
    <property type="match status" value="1"/>
</dbReference>
<evidence type="ECO:0000313" key="5">
    <source>
        <dbReference type="EMBL" id="MBB4220805.1"/>
    </source>
</evidence>
<name>A0A433MCQ8_9BURK</name>
<dbReference type="OrthoDB" id="8794599at2"/>
<dbReference type="PROSITE" id="PS01031">
    <property type="entry name" value="SHSP"/>
    <property type="match status" value="1"/>
</dbReference>
<feature type="domain" description="SHSP" evidence="4">
    <location>
        <begin position="25"/>
        <end position="123"/>
    </location>
</feature>
<dbReference type="Proteomes" id="UP000524450">
    <property type="component" value="Unassembled WGS sequence"/>
</dbReference>
<dbReference type="EMBL" id="JACIFZ010000001">
    <property type="protein sequence ID" value="MBB4220805.1"/>
    <property type="molecule type" value="Genomic_DNA"/>
</dbReference>
<evidence type="ECO:0000256" key="1">
    <source>
        <dbReference type="ARBA" id="ARBA00023016"/>
    </source>
</evidence>
<dbReference type="InterPro" id="IPR008978">
    <property type="entry name" value="HSP20-like_chaperone"/>
</dbReference>
<dbReference type="CDD" id="cd00298">
    <property type="entry name" value="ACD_sHsps_p23-like"/>
    <property type="match status" value="1"/>
</dbReference>
<dbReference type="InterPro" id="IPR044587">
    <property type="entry name" value="HSP21-like"/>
</dbReference>
<dbReference type="Proteomes" id="UP000281118">
    <property type="component" value="Unassembled WGS sequence"/>
</dbReference>
<proteinExistence type="inferred from homology"/>
<accession>A0A433MCQ8</accession>
<evidence type="ECO:0000259" key="4">
    <source>
        <dbReference type="PROSITE" id="PS01031"/>
    </source>
</evidence>
<dbReference type="Pfam" id="PF00011">
    <property type="entry name" value="HSP20"/>
    <property type="match status" value="1"/>
</dbReference>
<dbReference type="Gene3D" id="2.60.40.790">
    <property type="match status" value="1"/>
</dbReference>
<evidence type="ECO:0000256" key="2">
    <source>
        <dbReference type="PROSITE-ProRule" id="PRU00285"/>
    </source>
</evidence>
<dbReference type="AlphaFoldDB" id="A0A433MCQ8"/>
<dbReference type="PANTHER" id="PTHR46733:SF4">
    <property type="entry name" value="HEAT SHOCK PROTEIN 21, CHLOROPLASTIC"/>
    <property type="match status" value="1"/>
</dbReference>
<protein>
    <submittedName>
        <fullName evidence="5">HSP20 family molecular chaperone IbpA</fullName>
    </submittedName>
    <submittedName>
        <fullName evidence="6">Hsp20 family protein</fullName>
    </submittedName>
</protein>
<sequence>MFFAPTLRTARFAPRAYDRAFERFAAEAFAGTRRSPLVEQDDKSWTLSLDVPGFAREDLAISIEGAVLRIESKAEAKRQFKAAYELPQDIDVAASEAKLENGVLTLKLGKLVPVSQATQLQIN</sequence>
<dbReference type="RefSeq" id="WP_126018280.1">
    <property type="nucleotide sequence ID" value="NZ_JACIFZ010000001.1"/>
</dbReference>
<dbReference type="EMBL" id="RXFT01000001">
    <property type="protein sequence ID" value="RUR65510.1"/>
    <property type="molecule type" value="Genomic_DNA"/>
</dbReference>
<dbReference type="InterPro" id="IPR002068">
    <property type="entry name" value="A-crystallin/Hsp20_dom"/>
</dbReference>
<comment type="caution">
    <text evidence="6">The sequence shown here is derived from an EMBL/GenBank/DDBJ whole genome shotgun (WGS) entry which is preliminary data.</text>
</comment>